<evidence type="ECO:0000256" key="1">
    <source>
        <dbReference type="ARBA" id="ARBA00022729"/>
    </source>
</evidence>
<dbReference type="Gene3D" id="2.40.160.20">
    <property type="match status" value="1"/>
</dbReference>
<feature type="signal peptide" evidence="2">
    <location>
        <begin position="1"/>
        <end position="21"/>
    </location>
</feature>
<evidence type="ECO:0000313" key="4">
    <source>
        <dbReference type="EMBL" id="OQX11365.1"/>
    </source>
</evidence>
<feature type="chain" id="PRO_5010987412" description="Outer membrane protein beta-barrel domain-containing protein" evidence="2">
    <location>
        <begin position="22"/>
        <end position="207"/>
    </location>
</feature>
<comment type="caution">
    <text evidence="4">The sequence shown here is derived from an EMBL/GenBank/DDBJ whole genome shotgun (WGS) entry which is preliminary data.</text>
</comment>
<gene>
    <name evidence="4" type="ORF">BWK73_17880</name>
</gene>
<feature type="domain" description="Outer membrane protein beta-barrel" evidence="3">
    <location>
        <begin position="10"/>
        <end position="207"/>
    </location>
</feature>
<proteinExistence type="predicted"/>
<dbReference type="STRING" id="1123401.GCA_000621325_01360"/>
<dbReference type="AlphaFoldDB" id="A0A1Y1QQC9"/>
<evidence type="ECO:0000256" key="2">
    <source>
        <dbReference type="SAM" id="SignalP"/>
    </source>
</evidence>
<dbReference type="Pfam" id="PF13505">
    <property type="entry name" value="OMP_b-brl"/>
    <property type="match status" value="1"/>
</dbReference>
<organism evidence="4 5">
    <name type="scientific">Thiothrix lacustris</name>
    <dbReference type="NCBI Taxonomy" id="525917"/>
    <lineage>
        <taxon>Bacteria</taxon>
        <taxon>Pseudomonadati</taxon>
        <taxon>Pseudomonadota</taxon>
        <taxon>Gammaproteobacteria</taxon>
        <taxon>Thiotrichales</taxon>
        <taxon>Thiotrichaceae</taxon>
        <taxon>Thiothrix</taxon>
    </lineage>
</organism>
<keyword evidence="1 2" id="KW-0732">Signal</keyword>
<dbReference type="SUPFAM" id="SSF56925">
    <property type="entry name" value="OMPA-like"/>
    <property type="match status" value="1"/>
</dbReference>
<evidence type="ECO:0000313" key="5">
    <source>
        <dbReference type="Proteomes" id="UP000192491"/>
    </source>
</evidence>
<dbReference type="Proteomes" id="UP000192491">
    <property type="component" value="Unassembled WGS sequence"/>
</dbReference>
<dbReference type="InterPro" id="IPR027385">
    <property type="entry name" value="Beta-barrel_OMP"/>
</dbReference>
<sequence length="207" mass="21173">MNKYLPSVSVVILLCSGVAFAGSPKGPYLGAGVGFNTSVDDNDLSSTCGVGGVACTEVCDTDKAVNAYAGYQVSPVWGLEAGYTDMDYTARIEQAGGTVTGDQQSKALGLSAIARKLVAPNMDIYGKAGAAYWKSKVATSAGNADDSGVTPTVGVGAEYNFSEHLGVRAGVDHFFSMGEQSKLIEAGNVGTADTGISTATVGLHYNF</sequence>
<dbReference type="InterPro" id="IPR011250">
    <property type="entry name" value="OMP/PagP_B-barrel"/>
</dbReference>
<accession>A0A1Y1QQC9</accession>
<name>A0A1Y1QQC9_9GAMM</name>
<evidence type="ECO:0000259" key="3">
    <source>
        <dbReference type="Pfam" id="PF13505"/>
    </source>
</evidence>
<reference evidence="4 5" key="1">
    <citation type="submission" date="2017-01" db="EMBL/GenBank/DDBJ databases">
        <title>Novel large sulfur bacteria in the metagenomes of groundwater-fed chemosynthetic microbial mats in the Lake Huron basin.</title>
        <authorList>
            <person name="Sharrar A.M."/>
            <person name="Flood B.E."/>
            <person name="Bailey J.V."/>
            <person name="Jones D.S."/>
            <person name="Biddanda B."/>
            <person name="Ruberg S.A."/>
            <person name="Marcus D.N."/>
            <person name="Dick G.J."/>
        </authorList>
    </citation>
    <scope>NUCLEOTIDE SEQUENCE [LARGE SCALE GENOMIC DNA]</scope>
    <source>
        <strain evidence="4">A8</strain>
    </source>
</reference>
<dbReference type="EMBL" id="MTEJ01000089">
    <property type="protein sequence ID" value="OQX11365.1"/>
    <property type="molecule type" value="Genomic_DNA"/>
</dbReference>
<protein>
    <recommendedName>
        <fullName evidence="3">Outer membrane protein beta-barrel domain-containing protein</fullName>
    </recommendedName>
</protein>